<proteinExistence type="predicted"/>
<feature type="transmembrane region" description="Helical" evidence="1">
    <location>
        <begin position="21"/>
        <end position="41"/>
    </location>
</feature>
<keyword evidence="1" id="KW-0472">Membrane</keyword>
<evidence type="ECO:0000313" key="2">
    <source>
        <dbReference type="EMBL" id="MCA9386557.1"/>
    </source>
</evidence>
<accession>A0A955LA88</accession>
<sequence>MNKRNKKTKLNFELNNSTRNLVLVCIFTTFVAISIWGYYFLAVRNGDNLLPSTGGIFPGTNSVQKFDLKFNQKEVELPFNEESVVILMLDGSLEDIVSSKVVLKYDPNIIEVVDQSESTLFDFYIGNAIDKTQGLINLSGALTETSSAKTGIFSQLTLKRIADGETIISLLGDDEENAGQIQFSKAITTYGFSYPISSQQLRLL</sequence>
<evidence type="ECO:0000313" key="3">
    <source>
        <dbReference type="Proteomes" id="UP000714915"/>
    </source>
</evidence>
<comment type="caution">
    <text evidence="2">The sequence shown here is derived from an EMBL/GenBank/DDBJ whole genome shotgun (WGS) entry which is preliminary data.</text>
</comment>
<protein>
    <recommendedName>
        <fullName evidence="4">Cohesin domain-containing protein</fullName>
    </recommendedName>
</protein>
<dbReference type="Gene3D" id="2.60.40.680">
    <property type="match status" value="1"/>
</dbReference>
<organism evidence="2 3">
    <name type="scientific">Candidatus Dojkabacteria bacterium</name>
    <dbReference type="NCBI Taxonomy" id="2099670"/>
    <lineage>
        <taxon>Bacteria</taxon>
        <taxon>Candidatus Dojkabacteria</taxon>
    </lineage>
</organism>
<gene>
    <name evidence="2" type="ORF">KC669_00835</name>
</gene>
<dbReference type="InterPro" id="IPR008965">
    <property type="entry name" value="CBM2/CBM3_carb-bd_dom_sf"/>
</dbReference>
<reference evidence="2" key="1">
    <citation type="submission" date="2020-04" db="EMBL/GenBank/DDBJ databases">
        <authorList>
            <person name="Zhang T."/>
        </authorList>
    </citation>
    <scope>NUCLEOTIDE SEQUENCE</scope>
    <source>
        <strain evidence="2">HKST-UBA09</strain>
    </source>
</reference>
<keyword evidence="1" id="KW-1133">Transmembrane helix</keyword>
<evidence type="ECO:0008006" key="4">
    <source>
        <dbReference type="Google" id="ProtNLM"/>
    </source>
</evidence>
<evidence type="ECO:0000256" key="1">
    <source>
        <dbReference type="SAM" id="Phobius"/>
    </source>
</evidence>
<dbReference type="AlphaFoldDB" id="A0A955LA88"/>
<reference evidence="2" key="2">
    <citation type="journal article" date="2021" name="Microbiome">
        <title>Successional dynamics and alternative stable states in a saline activated sludge microbial community over 9 years.</title>
        <authorList>
            <person name="Wang Y."/>
            <person name="Ye J."/>
            <person name="Ju F."/>
            <person name="Liu L."/>
            <person name="Boyd J.A."/>
            <person name="Deng Y."/>
            <person name="Parks D.H."/>
            <person name="Jiang X."/>
            <person name="Yin X."/>
            <person name="Woodcroft B.J."/>
            <person name="Tyson G.W."/>
            <person name="Hugenholtz P."/>
            <person name="Polz M.F."/>
            <person name="Zhang T."/>
        </authorList>
    </citation>
    <scope>NUCLEOTIDE SEQUENCE</scope>
    <source>
        <strain evidence="2">HKST-UBA09</strain>
    </source>
</reference>
<dbReference type="SUPFAM" id="SSF49384">
    <property type="entry name" value="Carbohydrate-binding domain"/>
    <property type="match status" value="1"/>
</dbReference>
<keyword evidence="1" id="KW-0812">Transmembrane</keyword>
<name>A0A955LA88_9BACT</name>
<dbReference type="EMBL" id="JAGQLF010000006">
    <property type="protein sequence ID" value="MCA9386557.1"/>
    <property type="molecule type" value="Genomic_DNA"/>
</dbReference>
<dbReference type="Proteomes" id="UP000714915">
    <property type="component" value="Unassembled WGS sequence"/>
</dbReference>
<dbReference type="GO" id="GO:0030246">
    <property type="term" value="F:carbohydrate binding"/>
    <property type="evidence" value="ECO:0007669"/>
    <property type="project" value="InterPro"/>
</dbReference>